<dbReference type="CDD" id="cd08899">
    <property type="entry name" value="SRPBCC_CalC_Aha1-like_6"/>
    <property type="match status" value="1"/>
</dbReference>
<gene>
    <name evidence="3" type="ORF">JOF56_004451</name>
</gene>
<dbReference type="InterPro" id="IPR013538">
    <property type="entry name" value="ASHA1/2-like_C"/>
</dbReference>
<organism evidence="3 4">
    <name type="scientific">Kibdelosporangium banguiense</name>
    <dbReference type="NCBI Taxonomy" id="1365924"/>
    <lineage>
        <taxon>Bacteria</taxon>
        <taxon>Bacillati</taxon>
        <taxon>Actinomycetota</taxon>
        <taxon>Actinomycetes</taxon>
        <taxon>Pseudonocardiales</taxon>
        <taxon>Pseudonocardiaceae</taxon>
        <taxon>Kibdelosporangium</taxon>
    </lineage>
</organism>
<dbReference type="Pfam" id="PF08327">
    <property type="entry name" value="AHSA1"/>
    <property type="match status" value="1"/>
</dbReference>
<proteinExistence type="inferred from homology"/>
<keyword evidence="4" id="KW-1185">Reference proteome</keyword>
<protein>
    <submittedName>
        <fullName evidence="3">Uncharacterized protein YndB with AHSA1/START domain</fullName>
    </submittedName>
</protein>
<accession>A0ABS4TI91</accession>
<reference evidence="3 4" key="1">
    <citation type="submission" date="2021-03" db="EMBL/GenBank/DDBJ databases">
        <title>Sequencing the genomes of 1000 actinobacteria strains.</title>
        <authorList>
            <person name="Klenk H.-P."/>
        </authorList>
    </citation>
    <scope>NUCLEOTIDE SEQUENCE [LARGE SCALE GENOMIC DNA]</scope>
    <source>
        <strain evidence="3 4">DSM 46670</strain>
    </source>
</reference>
<dbReference type="RefSeq" id="WP_209641128.1">
    <property type="nucleotide sequence ID" value="NZ_JAGINW010000001.1"/>
</dbReference>
<evidence type="ECO:0000259" key="2">
    <source>
        <dbReference type="Pfam" id="PF08327"/>
    </source>
</evidence>
<name>A0ABS4TI91_9PSEU</name>
<dbReference type="Proteomes" id="UP001519332">
    <property type="component" value="Unassembled WGS sequence"/>
</dbReference>
<dbReference type="Gene3D" id="3.30.530.20">
    <property type="match status" value="1"/>
</dbReference>
<dbReference type="EMBL" id="JAGINW010000001">
    <property type="protein sequence ID" value="MBP2324066.1"/>
    <property type="molecule type" value="Genomic_DNA"/>
</dbReference>
<evidence type="ECO:0000256" key="1">
    <source>
        <dbReference type="ARBA" id="ARBA00006817"/>
    </source>
</evidence>
<comment type="caution">
    <text evidence="3">The sequence shown here is derived from an EMBL/GenBank/DDBJ whole genome shotgun (WGS) entry which is preliminary data.</text>
</comment>
<dbReference type="InterPro" id="IPR023393">
    <property type="entry name" value="START-like_dom_sf"/>
</dbReference>
<sequence length="163" mass="18418">MKPIPTGKLVRTDKGHDLILTRTMRAPIEDVWASVTESERTARWFGPWEGTGAPGNTIKVQMIHEEGQPWMDIHIDACSAPTHLAVSSTDDNGTWRMEVQLIESDGVTELRLIQHVERTDIVGSTGPGWEYYLDVLIASREGKPLPSFDDYYPSQEEYYSKLV</sequence>
<feature type="domain" description="Activator of Hsp90 ATPase homologue 1/2-like C-terminal" evidence="2">
    <location>
        <begin position="25"/>
        <end position="136"/>
    </location>
</feature>
<comment type="similarity">
    <text evidence="1">Belongs to the AHA1 family.</text>
</comment>
<dbReference type="SUPFAM" id="SSF55961">
    <property type="entry name" value="Bet v1-like"/>
    <property type="match status" value="1"/>
</dbReference>
<evidence type="ECO:0000313" key="4">
    <source>
        <dbReference type="Proteomes" id="UP001519332"/>
    </source>
</evidence>
<evidence type="ECO:0000313" key="3">
    <source>
        <dbReference type="EMBL" id="MBP2324066.1"/>
    </source>
</evidence>